<dbReference type="OrthoDB" id="2051166at2"/>
<dbReference type="AlphaFoldDB" id="A0A0M6WAH4"/>
<name>A0A0M6WAH4_9FIRM</name>
<dbReference type="RefSeq" id="WP_055066742.1">
    <property type="nucleotide sequence ID" value="NZ_CP173697.1"/>
</dbReference>
<reference evidence="2" key="1">
    <citation type="submission" date="2015-05" db="EMBL/GenBank/DDBJ databases">
        <authorList>
            <consortium name="Pathogen Informatics"/>
        </authorList>
    </citation>
    <scope>NUCLEOTIDE SEQUENCE [LARGE SCALE GENOMIC DNA]</scope>
    <source>
        <strain evidence="2">M72</strain>
    </source>
</reference>
<dbReference type="STRING" id="301302.ERS852420_01862"/>
<evidence type="ECO:0000313" key="2">
    <source>
        <dbReference type="Proteomes" id="UP000049979"/>
    </source>
</evidence>
<dbReference type="EMBL" id="CVRR01000003">
    <property type="protein sequence ID" value="CRL31974.1"/>
    <property type="molecule type" value="Genomic_DNA"/>
</dbReference>
<proteinExistence type="predicted"/>
<sequence length="88" mass="10180">MEEYSVLDIFSYVPKQKIDLEQLETIFVNEINNVNAATNGYYVEKYKQIHELEKNIKIAVEDLQNEGKKIAFIKKGRKIIAVVGYKVA</sequence>
<organism evidence="1 2">
    <name type="scientific">Roseburia faecis</name>
    <dbReference type="NCBI Taxonomy" id="301302"/>
    <lineage>
        <taxon>Bacteria</taxon>
        <taxon>Bacillati</taxon>
        <taxon>Bacillota</taxon>
        <taxon>Clostridia</taxon>
        <taxon>Lachnospirales</taxon>
        <taxon>Lachnospiraceae</taxon>
        <taxon>Roseburia</taxon>
    </lineage>
</organism>
<protein>
    <submittedName>
        <fullName evidence="1">Uncharacterized protein</fullName>
    </submittedName>
</protein>
<keyword evidence="2" id="KW-1185">Reference proteome</keyword>
<dbReference type="Proteomes" id="UP000049979">
    <property type="component" value="Unassembled WGS sequence"/>
</dbReference>
<gene>
    <name evidence="1" type="ORF">M72_19191</name>
</gene>
<accession>A0A0M6WAH4</accession>
<evidence type="ECO:0000313" key="1">
    <source>
        <dbReference type="EMBL" id="CRL31974.1"/>
    </source>
</evidence>